<feature type="signal peptide" evidence="2">
    <location>
        <begin position="1"/>
        <end position="23"/>
    </location>
</feature>
<feature type="chain" id="PRO_5026095343" description="Lipoprotein" evidence="2">
    <location>
        <begin position="24"/>
        <end position="174"/>
    </location>
</feature>
<protein>
    <recommendedName>
        <fullName evidence="5">Lipoprotein</fullName>
    </recommendedName>
</protein>
<sequence length="174" mass="18979">MNSSNRKLFGAIALTFALSLASCQPPSTPDTPEDIPEPQVSQNSASDGLATMPDGNYFYGETDNPQAPGQQYLIFEKSGSQILGQLYRFGTDSSSCFQGKAGSDRIDDVTHAYFNSELMGTMEENQNPWIVEKGEPIALDPFVEIGISEAPDFAVQQIDECRKILQENQIGQSS</sequence>
<name>A0A6H1TYZ3_9CYAN</name>
<evidence type="ECO:0000313" key="3">
    <source>
        <dbReference type="EMBL" id="QIZ71367.1"/>
    </source>
</evidence>
<organism evidence="3 4">
    <name type="scientific">Oxynema aestuarii AP17</name>
    <dbReference type="NCBI Taxonomy" id="2064643"/>
    <lineage>
        <taxon>Bacteria</taxon>
        <taxon>Bacillati</taxon>
        <taxon>Cyanobacteriota</taxon>
        <taxon>Cyanophyceae</taxon>
        <taxon>Oscillatoriophycideae</taxon>
        <taxon>Oscillatoriales</taxon>
        <taxon>Oscillatoriaceae</taxon>
        <taxon>Oxynema</taxon>
        <taxon>Oxynema aestuarii</taxon>
    </lineage>
</organism>
<dbReference type="KEGG" id="oxy:HCG48_12855"/>
<accession>A0A6H1TYZ3</accession>
<dbReference type="EMBL" id="CP051167">
    <property type="protein sequence ID" value="QIZ71367.1"/>
    <property type="molecule type" value="Genomic_DNA"/>
</dbReference>
<gene>
    <name evidence="3" type="ORF">HCG48_12855</name>
</gene>
<evidence type="ECO:0008006" key="5">
    <source>
        <dbReference type="Google" id="ProtNLM"/>
    </source>
</evidence>
<evidence type="ECO:0000256" key="2">
    <source>
        <dbReference type="SAM" id="SignalP"/>
    </source>
</evidence>
<evidence type="ECO:0000256" key="1">
    <source>
        <dbReference type="SAM" id="MobiDB-lite"/>
    </source>
</evidence>
<dbReference type="RefSeq" id="WP_168569520.1">
    <property type="nucleotide sequence ID" value="NZ_CP051167.1"/>
</dbReference>
<dbReference type="Proteomes" id="UP000500857">
    <property type="component" value="Chromosome"/>
</dbReference>
<dbReference type="PROSITE" id="PS51257">
    <property type="entry name" value="PROKAR_LIPOPROTEIN"/>
    <property type="match status" value="1"/>
</dbReference>
<dbReference type="AlphaFoldDB" id="A0A6H1TYZ3"/>
<evidence type="ECO:0000313" key="4">
    <source>
        <dbReference type="Proteomes" id="UP000500857"/>
    </source>
</evidence>
<keyword evidence="2" id="KW-0732">Signal</keyword>
<feature type="region of interest" description="Disordered" evidence="1">
    <location>
        <begin position="23"/>
        <end position="47"/>
    </location>
</feature>
<proteinExistence type="predicted"/>
<reference evidence="3 4" key="1">
    <citation type="submission" date="2020-04" db="EMBL/GenBank/DDBJ databases">
        <authorList>
            <person name="Basu S."/>
            <person name="Maruthanayagam V."/>
            <person name="Chakraborty S."/>
            <person name="Pramanik A."/>
            <person name="Mukherjee J."/>
            <person name="Brink B."/>
        </authorList>
    </citation>
    <scope>NUCLEOTIDE SEQUENCE [LARGE SCALE GENOMIC DNA]</scope>
    <source>
        <strain evidence="3 4">AP17</strain>
    </source>
</reference>
<keyword evidence="4" id="KW-1185">Reference proteome</keyword>